<dbReference type="KEGG" id="ccn:H924_08630"/>
<dbReference type="PATRIC" id="fig|1121353.3.peg.1758"/>
<dbReference type="Gene3D" id="3.10.20.30">
    <property type="match status" value="1"/>
</dbReference>
<dbReference type="CDD" id="cd00565">
    <property type="entry name" value="Ubl_ThiS"/>
    <property type="match status" value="1"/>
</dbReference>
<sequence length="65" mass="6726">MITFTLNGTTTSREVTTVEELVQQHVGTTEGVAVAINATVLPRSQWSQPLSAGANVDILSAAQGG</sequence>
<reference evidence="1 2" key="1">
    <citation type="submission" date="2013-02" db="EMBL/GenBank/DDBJ databases">
        <title>The complete genome sequence of Corynebacterium callunae DSM 20147.</title>
        <authorList>
            <person name="Ruckert C."/>
            <person name="Albersmeier A."/>
            <person name="Kalinowski J."/>
        </authorList>
    </citation>
    <scope>NUCLEOTIDE SEQUENCE [LARGE SCALE GENOMIC DNA]</scope>
    <source>
        <strain evidence="1 2">DSM 20147</strain>
    </source>
</reference>
<dbReference type="AlphaFoldDB" id="M1UM05"/>
<dbReference type="InterPro" id="IPR003749">
    <property type="entry name" value="ThiS/MoaD-like"/>
</dbReference>
<dbReference type="SUPFAM" id="SSF54285">
    <property type="entry name" value="MoaD/ThiS"/>
    <property type="match status" value="1"/>
</dbReference>
<dbReference type="EMBL" id="CP004354">
    <property type="protein sequence ID" value="AGG67164.1"/>
    <property type="molecule type" value="Genomic_DNA"/>
</dbReference>
<protein>
    <recommendedName>
        <fullName evidence="3">Thiamine biosynthesis protein ThiS</fullName>
    </recommendedName>
</protein>
<dbReference type="OrthoDB" id="163636at2"/>
<accession>M1UM05</accession>
<dbReference type="InterPro" id="IPR016155">
    <property type="entry name" value="Mopterin_synth/thiamin_S_b"/>
</dbReference>
<evidence type="ECO:0000313" key="2">
    <source>
        <dbReference type="Proteomes" id="UP000011760"/>
    </source>
</evidence>
<dbReference type="Proteomes" id="UP000011760">
    <property type="component" value="Chromosome"/>
</dbReference>
<organism evidence="1 2">
    <name type="scientific">Corynebacterium callunae DSM 20147</name>
    <dbReference type="NCBI Taxonomy" id="1121353"/>
    <lineage>
        <taxon>Bacteria</taxon>
        <taxon>Bacillati</taxon>
        <taxon>Actinomycetota</taxon>
        <taxon>Actinomycetes</taxon>
        <taxon>Mycobacteriales</taxon>
        <taxon>Corynebacteriaceae</taxon>
        <taxon>Corynebacterium</taxon>
    </lineage>
</organism>
<dbReference type="NCBIfam" id="TIGR01683">
    <property type="entry name" value="thiS"/>
    <property type="match status" value="1"/>
</dbReference>
<proteinExistence type="predicted"/>
<dbReference type="InterPro" id="IPR012675">
    <property type="entry name" value="Beta-grasp_dom_sf"/>
</dbReference>
<dbReference type="RefSeq" id="WP_015651595.1">
    <property type="nucleotide sequence ID" value="NC_020506.1"/>
</dbReference>
<evidence type="ECO:0008006" key="3">
    <source>
        <dbReference type="Google" id="ProtNLM"/>
    </source>
</evidence>
<dbReference type="HOGENOM" id="CLU_174611_2_2_11"/>
<name>M1UM05_9CORY</name>
<gene>
    <name evidence="1" type="ORF">H924_08630</name>
</gene>
<keyword evidence="2" id="KW-1185">Reference proteome</keyword>
<dbReference type="InterPro" id="IPR010035">
    <property type="entry name" value="Thi_S"/>
</dbReference>
<evidence type="ECO:0000313" key="1">
    <source>
        <dbReference type="EMBL" id="AGG67164.1"/>
    </source>
</evidence>
<dbReference type="STRING" id="1121353.H924_08630"/>
<dbReference type="Pfam" id="PF02597">
    <property type="entry name" value="ThiS"/>
    <property type="match status" value="1"/>
</dbReference>